<proteinExistence type="predicted"/>
<evidence type="ECO:0000259" key="3">
    <source>
        <dbReference type="PROSITE" id="PS50198"/>
    </source>
</evidence>
<dbReference type="InterPro" id="IPR000297">
    <property type="entry name" value="PPIase_PpiC"/>
</dbReference>
<evidence type="ECO:0000256" key="1">
    <source>
        <dbReference type="PROSITE-ProRule" id="PRU00278"/>
    </source>
</evidence>
<dbReference type="RefSeq" id="WP_036863946.1">
    <property type="nucleotide sequence ID" value="NZ_JRNS01000275.1"/>
</dbReference>
<dbReference type="Gene3D" id="3.10.50.40">
    <property type="match status" value="1"/>
</dbReference>
<protein>
    <submittedName>
        <fullName evidence="4">Peptidylprolyl isomerase</fullName>
    </submittedName>
</protein>
<dbReference type="Proteomes" id="UP000029578">
    <property type="component" value="Unassembled WGS sequence"/>
</dbReference>
<evidence type="ECO:0000313" key="5">
    <source>
        <dbReference type="Proteomes" id="UP000029578"/>
    </source>
</evidence>
<feature type="domain" description="PpiC" evidence="3">
    <location>
        <begin position="125"/>
        <end position="227"/>
    </location>
</feature>
<dbReference type="AlphaFoldDB" id="A0A096ATG1"/>
<dbReference type="GO" id="GO:0003755">
    <property type="term" value="F:peptidyl-prolyl cis-trans isomerase activity"/>
    <property type="evidence" value="ECO:0007669"/>
    <property type="project" value="UniProtKB-KW"/>
</dbReference>
<dbReference type="PROSITE" id="PS50198">
    <property type="entry name" value="PPIC_PPIASE_2"/>
    <property type="match status" value="1"/>
</dbReference>
<dbReference type="Pfam" id="PF00639">
    <property type="entry name" value="Rotamase"/>
    <property type="match status" value="1"/>
</dbReference>
<dbReference type="EMBL" id="JRNS01000275">
    <property type="protein sequence ID" value="KGF50065.1"/>
    <property type="molecule type" value="Genomic_DNA"/>
</dbReference>
<dbReference type="PANTHER" id="PTHR47245:SF2">
    <property type="entry name" value="PEPTIDYL-PROLYL CIS-TRANS ISOMERASE HP_0175-RELATED"/>
    <property type="match status" value="1"/>
</dbReference>
<keyword evidence="1" id="KW-0697">Rotamase</keyword>
<organism evidence="4 5">
    <name type="scientific">Prevotella melaninogenica DNF00666</name>
    <dbReference type="NCBI Taxonomy" id="1401073"/>
    <lineage>
        <taxon>Bacteria</taxon>
        <taxon>Pseudomonadati</taxon>
        <taxon>Bacteroidota</taxon>
        <taxon>Bacteroidia</taxon>
        <taxon>Bacteroidales</taxon>
        <taxon>Prevotellaceae</taxon>
        <taxon>Prevotella</taxon>
    </lineage>
</organism>
<comment type="caution">
    <text evidence="4">The sequence shown here is derived from an EMBL/GenBank/DDBJ whole genome shotgun (WGS) entry which is preliminary data.</text>
</comment>
<reference evidence="4 5" key="1">
    <citation type="submission" date="2014-07" db="EMBL/GenBank/DDBJ databases">
        <authorList>
            <person name="McCorrison J."/>
            <person name="Sanka R."/>
            <person name="Torralba M."/>
            <person name="Gillis M."/>
            <person name="Haft D.H."/>
            <person name="Methe B."/>
            <person name="Sutton G."/>
            <person name="Nelson K.E."/>
        </authorList>
    </citation>
    <scope>NUCLEOTIDE SEQUENCE [LARGE SCALE GENOMIC DNA]</scope>
    <source>
        <strain evidence="4 5">DNF00666</strain>
    </source>
</reference>
<evidence type="ECO:0000313" key="4">
    <source>
        <dbReference type="EMBL" id="KGF50065.1"/>
    </source>
</evidence>
<dbReference type="InterPro" id="IPR046357">
    <property type="entry name" value="PPIase_dom_sf"/>
</dbReference>
<sequence>MKFKVILSAFLLSTTMAYGQTDPTIMTINGQPVSRSEFEYSYNKNNADGVIDKKSVDEYVDLFINYKLKVQAALDAHLDTLSSFKKEFLSYRNQQVRPTFITDADVEAEGHKLYREAQQQVEANGGMWNCAHILIGLYQNADKKAAEAAKQLADSLYNALRGGADFAELAKKYSTDVNSAMNGGQLLHLQKGQTVPEFEKALFALKPGEISAPVLSPFGYHIIKMGGRESFPTYETLRPDIMQYIEMQGLREQIINQKLDSIVESEGKTVTQNQLLDRKLASLEEKDASMKNLIREYHDGLLMIEMSNREVWDRAVKDEKALEAYFRKHKKQYKWTEPRFKGIAYHVKTKEDVEAVKACVRNVPFNQWAEKLRDKFNADNTIRIRVEKGIFRKGDNALVDRDVFGAKTTVKPVNGYPIDAVFGKKIKAPEGMEDVRDLVVSNYQEELEKAWVEALRKKYKVVVDKKVLSTVNKH</sequence>
<dbReference type="SUPFAM" id="SSF54534">
    <property type="entry name" value="FKBP-like"/>
    <property type="match status" value="1"/>
</dbReference>
<accession>A0A096ATG1</accession>
<keyword evidence="1 4" id="KW-0413">Isomerase</keyword>
<dbReference type="PANTHER" id="PTHR47245">
    <property type="entry name" value="PEPTIDYLPROLYL ISOMERASE"/>
    <property type="match status" value="1"/>
</dbReference>
<keyword evidence="2" id="KW-0732">Signal</keyword>
<gene>
    <name evidence="4" type="ORF">HMPREF0661_05120</name>
</gene>
<feature type="signal peptide" evidence="2">
    <location>
        <begin position="1"/>
        <end position="19"/>
    </location>
</feature>
<feature type="chain" id="PRO_5001916630" evidence="2">
    <location>
        <begin position="20"/>
        <end position="474"/>
    </location>
</feature>
<name>A0A096ATG1_9BACT</name>
<evidence type="ECO:0000256" key="2">
    <source>
        <dbReference type="SAM" id="SignalP"/>
    </source>
</evidence>
<dbReference type="InterPro" id="IPR050245">
    <property type="entry name" value="PrsA_foldase"/>
</dbReference>